<evidence type="ECO:0000256" key="1">
    <source>
        <dbReference type="ARBA" id="ARBA00004167"/>
    </source>
</evidence>
<feature type="domain" description="Penicillin-binding protein dimerisation" evidence="12">
    <location>
        <begin position="85"/>
        <end position="235"/>
    </location>
</feature>
<dbReference type="InterPro" id="IPR050515">
    <property type="entry name" value="Beta-lactam/transpept"/>
</dbReference>
<evidence type="ECO:0000256" key="2">
    <source>
        <dbReference type="ARBA" id="ARBA00004236"/>
    </source>
</evidence>
<dbReference type="Gene3D" id="3.90.1310.10">
    <property type="entry name" value="Penicillin-binding protein 2a (Domain 2)"/>
    <property type="match status" value="1"/>
</dbReference>
<keyword evidence="9" id="KW-0961">Cell wall biogenesis/degradation</keyword>
<evidence type="ECO:0000256" key="7">
    <source>
        <dbReference type="ARBA" id="ARBA00022989"/>
    </source>
</evidence>
<dbReference type="PANTHER" id="PTHR30627:SF2">
    <property type="entry name" value="PEPTIDOGLYCAN D,D-TRANSPEPTIDASE MRDA"/>
    <property type="match status" value="1"/>
</dbReference>
<dbReference type="AlphaFoldDB" id="A0A1F8EXG8"/>
<keyword evidence="4 10" id="KW-0812">Transmembrane</keyword>
<proteinExistence type="predicted"/>
<dbReference type="GO" id="GO:0071972">
    <property type="term" value="F:peptidoglycan L,D-transpeptidase activity"/>
    <property type="evidence" value="ECO:0007669"/>
    <property type="project" value="TreeGrafter"/>
</dbReference>
<evidence type="ECO:0000256" key="9">
    <source>
        <dbReference type="ARBA" id="ARBA00023316"/>
    </source>
</evidence>
<name>A0A1F8EXG8_9BACT</name>
<dbReference type="GO" id="GO:0071555">
    <property type="term" value="P:cell wall organization"/>
    <property type="evidence" value="ECO:0007669"/>
    <property type="project" value="UniProtKB-KW"/>
</dbReference>
<evidence type="ECO:0000256" key="6">
    <source>
        <dbReference type="ARBA" id="ARBA00022984"/>
    </source>
</evidence>
<evidence type="ECO:0000259" key="12">
    <source>
        <dbReference type="Pfam" id="PF03717"/>
    </source>
</evidence>
<dbReference type="GO" id="GO:0008360">
    <property type="term" value="P:regulation of cell shape"/>
    <property type="evidence" value="ECO:0007669"/>
    <property type="project" value="UniProtKB-KW"/>
</dbReference>
<comment type="subcellular location">
    <subcellularLocation>
        <location evidence="2">Cell membrane</location>
    </subcellularLocation>
    <subcellularLocation>
        <location evidence="1">Membrane</location>
        <topology evidence="1">Single-pass membrane protein</topology>
    </subcellularLocation>
</comment>
<keyword evidence="5" id="KW-0133">Cell shape</keyword>
<protein>
    <recommendedName>
        <fullName evidence="15">Penicillin-binding protein 2</fullName>
    </recommendedName>
</protein>
<dbReference type="Proteomes" id="UP000177507">
    <property type="component" value="Unassembled WGS sequence"/>
</dbReference>
<dbReference type="InterPro" id="IPR001460">
    <property type="entry name" value="PCN-bd_Tpept"/>
</dbReference>
<evidence type="ECO:0000256" key="3">
    <source>
        <dbReference type="ARBA" id="ARBA00022475"/>
    </source>
</evidence>
<feature type="domain" description="Penicillin-binding protein transpeptidase" evidence="11">
    <location>
        <begin position="285"/>
        <end position="612"/>
    </location>
</feature>
<keyword evidence="6" id="KW-0573">Peptidoglycan synthesis</keyword>
<dbReference type="InterPro" id="IPR005311">
    <property type="entry name" value="PBP_dimer"/>
</dbReference>
<dbReference type="PANTHER" id="PTHR30627">
    <property type="entry name" value="PEPTIDOGLYCAN D,D-TRANSPEPTIDASE"/>
    <property type="match status" value="1"/>
</dbReference>
<evidence type="ECO:0008006" key="15">
    <source>
        <dbReference type="Google" id="ProtNLM"/>
    </source>
</evidence>
<dbReference type="Gene3D" id="3.40.710.10">
    <property type="entry name" value="DD-peptidase/beta-lactamase superfamily"/>
    <property type="match status" value="1"/>
</dbReference>
<feature type="transmembrane region" description="Helical" evidence="10">
    <location>
        <begin position="40"/>
        <end position="60"/>
    </location>
</feature>
<keyword evidence="8 10" id="KW-0472">Membrane</keyword>
<evidence type="ECO:0000313" key="14">
    <source>
        <dbReference type="Proteomes" id="UP000177507"/>
    </source>
</evidence>
<evidence type="ECO:0000259" key="11">
    <source>
        <dbReference type="Pfam" id="PF00905"/>
    </source>
</evidence>
<dbReference type="InterPro" id="IPR036138">
    <property type="entry name" value="PBP_dimer_sf"/>
</dbReference>
<accession>A0A1F8EXG8</accession>
<evidence type="ECO:0000256" key="10">
    <source>
        <dbReference type="SAM" id="Phobius"/>
    </source>
</evidence>
<dbReference type="EMBL" id="MGJI01000012">
    <property type="protein sequence ID" value="OGN05168.1"/>
    <property type="molecule type" value="Genomic_DNA"/>
</dbReference>
<gene>
    <name evidence="13" type="ORF">A2831_01645</name>
</gene>
<keyword evidence="7 10" id="KW-1133">Transmembrane helix</keyword>
<dbReference type="SUPFAM" id="SSF56601">
    <property type="entry name" value="beta-lactamase/transpeptidase-like"/>
    <property type="match status" value="1"/>
</dbReference>
<evidence type="ECO:0000256" key="5">
    <source>
        <dbReference type="ARBA" id="ARBA00022960"/>
    </source>
</evidence>
<dbReference type="GO" id="GO:0005886">
    <property type="term" value="C:plasma membrane"/>
    <property type="evidence" value="ECO:0007669"/>
    <property type="project" value="UniProtKB-SubCell"/>
</dbReference>
<keyword evidence="3" id="KW-1003">Cell membrane</keyword>
<dbReference type="GO" id="GO:0008658">
    <property type="term" value="F:penicillin binding"/>
    <property type="evidence" value="ECO:0007669"/>
    <property type="project" value="InterPro"/>
</dbReference>
<evidence type="ECO:0000313" key="13">
    <source>
        <dbReference type="EMBL" id="OGN05168.1"/>
    </source>
</evidence>
<evidence type="ECO:0000256" key="8">
    <source>
        <dbReference type="ARBA" id="ARBA00023136"/>
    </source>
</evidence>
<dbReference type="Pfam" id="PF03717">
    <property type="entry name" value="PBP_dimer"/>
    <property type="match status" value="1"/>
</dbReference>
<organism evidence="13 14">
    <name type="scientific">Candidatus Yanofskybacteria bacterium RIFCSPHIGHO2_01_FULL_44_17</name>
    <dbReference type="NCBI Taxonomy" id="1802668"/>
    <lineage>
        <taxon>Bacteria</taxon>
        <taxon>Candidatus Yanofskyibacteriota</taxon>
    </lineage>
</organism>
<dbReference type="STRING" id="1802668.A2831_01645"/>
<sequence>MNLNKYKINRLDNDELKPEETLADVLSIHSAVESPIGRRVFSVFYLFVLGAFSLVAMKAFQLQIVDGKDYAVSAEQGSTSSFQLTPLRGIIYDSNNQPMVENAAIFDVVAVHRYLPSVKTEIDKVVEALAGLADINRDGLAKLFEENSNAASFAIKRNVSKEEAIKIENLSLPGVYVVANSQRHHIGGAATAHLLGYTAHVAPGDIEFDDYYFINDRIGRLGIEAQYEYELRGQHRAIDFGSGEITKFEEVTPGNSVFLNIDFTMQKKLYETLAFVFASSGVKRGAAIIQNPKTGAVLAIASMPAFDPNVFENSSLPENAARISNLLVSPDRPLLNRVVSGRYSPGSTIKPLLALAGLKEGVVTPSTIIFADGGISVRSEVDYNTFFTFKDWKVHGWTDIKKAISDSVDVYFYALGGGYGPIKEGLGIDRISRYLKGAGADKLTGIDLPGEIAGLVPSKEWKKEVKGEAWYAGDTYNISIGQGDLGVTPTWLNAYVGAIANGGKLMKPRIVKEVKNYDGVLVAEFKSQATGELPFDQNTLDIVRQGMRQTILSGTAKLLQDVPVALAAKTGTAQITGRGLNSLFTVFGPYDDPEIVMTVLVENINESQGLAIRVANDFLLWYFTVRNANQ</sequence>
<dbReference type="Pfam" id="PF00905">
    <property type="entry name" value="Transpeptidase"/>
    <property type="match status" value="1"/>
</dbReference>
<dbReference type="SUPFAM" id="SSF56519">
    <property type="entry name" value="Penicillin binding protein dimerisation domain"/>
    <property type="match status" value="1"/>
</dbReference>
<evidence type="ECO:0000256" key="4">
    <source>
        <dbReference type="ARBA" id="ARBA00022692"/>
    </source>
</evidence>
<reference evidence="13 14" key="1">
    <citation type="journal article" date="2016" name="Nat. Commun.">
        <title>Thousands of microbial genomes shed light on interconnected biogeochemical processes in an aquifer system.</title>
        <authorList>
            <person name="Anantharaman K."/>
            <person name="Brown C.T."/>
            <person name="Hug L.A."/>
            <person name="Sharon I."/>
            <person name="Castelle C.J."/>
            <person name="Probst A.J."/>
            <person name="Thomas B.C."/>
            <person name="Singh A."/>
            <person name="Wilkins M.J."/>
            <person name="Karaoz U."/>
            <person name="Brodie E.L."/>
            <person name="Williams K.H."/>
            <person name="Hubbard S.S."/>
            <person name="Banfield J.F."/>
        </authorList>
    </citation>
    <scope>NUCLEOTIDE SEQUENCE [LARGE SCALE GENOMIC DNA]</scope>
</reference>
<dbReference type="GO" id="GO:0009252">
    <property type="term" value="P:peptidoglycan biosynthetic process"/>
    <property type="evidence" value="ECO:0007669"/>
    <property type="project" value="UniProtKB-KW"/>
</dbReference>
<dbReference type="InterPro" id="IPR012338">
    <property type="entry name" value="Beta-lactam/transpept-like"/>
</dbReference>
<comment type="caution">
    <text evidence="13">The sequence shown here is derived from an EMBL/GenBank/DDBJ whole genome shotgun (WGS) entry which is preliminary data.</text>
</comment>